<evidence type="ECO:0000313" key="10">
    <source>
        <dbReference type="Ensembl" id="ENSAPLP00000028354.1"/>
    </source>
</evidence>
<evidence type="ECO:0000256" key="4">
    <source>
        <dbReference type="ARBA" id="ARBA00023157"/>
    </source>
</evidence>
<comment type="cofactor">
    <cofactor evidence="7">
        <name>Mn(2+)</name>
        <dbReference type="ChEBI" id="CHEBI:29035"/>
    </cofactor>
</comment>
<keyword evidence="5" id="KW-0325">Glycoprotein</keyword>
<reference evidence="10" key="3">
    <citation type="submission" date="2025-09" db="UniProtKB">
        <authorList>
            <consortium name="Ensembl"/>
        </authorList>
    </citation>
    <scope>IDENTIFICATION</scope>
</reference>
<dbReference type="InterPro" id="IPR009581">
    <property type="entry name" value="FAM20_C"/>
</dbReference>
<reference evidence="10 11" key="1">
    <citation type="submission" date="2017-10" db="EMBL/GenBank/DDBJ databases">
        <title>A new Pekin duck reference genome.</title>
        <authorList>
            <person name="Hou Z.-C."/>
            <person name="Zhou Z.-K."/>
            <person name="Zhu F."/>
            <person name="Hou S.-S."/>
        </authorList>
    </citation>
    <scope>NUCLEOTIDE SEQUENCE [LARGE SCALE GENOMIC DNA]</scope>
</reference>
<evidence type="ECO:0000256" key="6">
    <source>
        <dbReference type="PIRSR" id="PIRSR624869-2"/>
    </source>
</evidence>
<evidence type="ECO:0000256" key="1">
    <source>
        <dbReference type="ARBA" id="ARBA00004555"/>
    </source>
</evidence>
<evidence type="ECO:0000256" key="8">
    <source>
        <dbReference type="SAM" id="MobiDB-lite"/>
    </source>
</evidence>
<feature type="binding site" evidence="6">
    <location>
        <position position="261"/>
    </location>
    <ligand>
        <name>ATP</name>
        <dbReference type="ChEBI" id="CHEBI:30616"/>
    </ligand>
</feature>
<feature type="region of interest" description="Disordered" evidence="8">
    <location>
        <begin position="77"/>
        <end position="109"/>
    </location>
</feature>
<feature type="binding site" evidence="6">
    <location>
        <position position="240"/>
    </location>
    <ligand>
        <name>ATP</name>
        <dbReference type="ChEBI" id="CHEBI:30616"/>
    </ligand>
</feature>
<evidence type="ECO:0000256" key="7">
    <source>
        <dbReference type="PIRSR" id="PIRSR624869-3"/>
    </source>
</evidence>
<comment type="similarity">
    <text evidence="2">Belongs to the FAM20 family.</text>
</comment>
<name>A0A493TRA7_ANAPP</name>
<keyword evidence="7" id="KW-0479">Metal-binding</keyword>
<feature type="region of interest" description="Disordered" evidence="8">
    <location>
        <begin position="521"/>
        <end position="561"/>
    </location>
</feature>
<sequence>MRCRLQTLVQRKFKILLLFLLLSALLLHLAMDLALPTARRLWSSGGKAPKGSGAMAGSPLLAGPKKLSLRILQDFSGSNGSVERSSHPQGAGPKIKDPGVQQQRGDVNRARTKGSKLAALFEHPLYNIPLPEVTDKDKLFVVNPMEKFSLQSSGSDEWVSSSKAEAILPTGKTAYDTYPAWLKFHVGINRYELYPRRDPLLPTLLHDLATMRIVSSVQKSGGTQLKLIMTFPNYGQALFKPMKQSRDQETPMDFFYFSDFERHNAEIAAFHLDRILDFRRIPPVSGRLVNITKEIRDITTDKKLAKTFFISPAGNVCFYGECSYYCSTEHALCGKPDQLEGSVAALLPDKTLAKRRSWRSPWRRSYHKSKKAEWELNPNYCAQVRQTPPYDRGHRLLDLIDMTVLDFLMGEPLPAGARGENPPSRPAHRQLGGQCPVQAASSHFSPSIFQQLMGRPWSDWLSTMRVLSLPVPLSQIWDQRTDVCVGEAARPIPAPNSRPRGPHVNPSPHPFPSLLQATWTGTTTRPSRNSGTTPSCFTWTTAAGKGGEGDRPPQRRGHSRGRGMLRVLDDCGPKHQPLLGCFGAHWGVLGHTGVFWGTLCMPRCHPNGFLPQLWQALARRDVHPGPAPAVLQVSRPHHLSFWGKKKTLPDTEPSFLSIKKSTYLRLQLLATRPYLLSELLREALAADPLAPILTEPHLRALDRRLGKVLAAVGRCLARAAWPGEVLVDDVGPWV</sequence>
<keyword evidence="11" id="KW-1185">Reference proteome</keyword>
<dbReference type="PANTHER" id="PTHR12450:SF25">
    <property type="entry name" value="FAM20 C-TERMINAL DOMAIN-CONTAINING PROTEIN"/>
    <property type="match status" value="1"/>
</dbReference>
<dbReference type="Ensembl" id="ENSAPLT00000048376.1">
    <property type="protein sequence ID" value="ENSAPLP00000028354.1"/>
    <property type="gene ID" value="ENSAPLG00000014124.2"/>
</dbReference>
<dbReference type="PANTHER" id="PTHR12450">
    <property type="entry name" value="DENTIN MATRIX PROTEIN 4 PROTEIN FAM20"/>
    <property type="match status" value="1"/>
</dbReference>
<keyword evidence="6" id="KW-0547">Nucleotide-binding</keyword>
<feature type="domain" description="FAM20 C-terminal" evidence="9">
    <location>
        <begin position="658"/>
        <end position="719"/>
    </location>
</feature>
<dbReference type="GO" id="GO:0005794">
    <property type="term" value="C:Golgi apparatus"/>
    <property type="evidence" value="ECO:0007669"/>
    <property type="project" value="UniProtKB-SubCell"/>
</dbReference>
<dbReference type="AlphaFoldDB" id="A0A493TRA7"/>
<dbReference type="GO" id="GO:0016773">
    <property type="term" value="F:phosphotransferase activity, alcohol group as acceptor"/>
    <property type="evidence" value="ECO:0007669"/>
    <property type="project" value="TreeGrafter"/>
</dbReference>
<keyword evidence="4" id="KW-1015">Disulfide bond</keyword>
<accession>A0A493TRA7</accession>
<feature type="binding site" evidence="7">
    <location>
        <position position="261"/>
    </location>
    <ligand>
        <name>Mn(2+)</name>
        <dbReference type="ChEBI" id="CHEBI:29035"/>
    </ligand>
</feature>
<proteinExistence type="inferred from homology"/>
<keyword evidence="3" id="KW-0333">Golgi apparatus</keyword>
<evidence type="ECO:0000256" key="2">
    <source>
        <dbReference type="ARBA" id="ARBA00006557"/>
    </source>
</evidence>
<feature type="compositionally biased region" description="Polar residues" evidence="8">
    <location>
        <begin position="521"/>
        <end position="541"/>
    </location>
</feature>
<dbReference type="InterPro" id="IPR024869">
    <property type="entry name" value="FAM20"/>
</dbReference>
<dbReference type="GO" id="GO:0005524">
    <property type="term" value="F:ATP binding"/>
    <property type="evidence" value="ECO:0007669"/>
    <property type="project" value="UniProtKB-KW"/>
</dbReference>
<evidence type="ECO:0000259" key="9">
    <source>
        <dbReference type="Pfam" id="PF06702"/>
    </source>
</evidence>
<dbReference type="STRING" id="8840.ENSAPLP00000028354"/>
<dbReference type="GO" id="GO:0046872">
    <property type="term" value="F:metal ion binding"/>
    <property type="evidence" value="ECO:0007669"/>
    <property type="project" value="UniProtKB-KW"/>
</dbReference>
<comment type="subcellular location">
    <subcellularLocation>
        <location evidence="1">Golgi apparatus</location>
    </subcellularLocation>
</comment>
<feature type="binding site" evidence="6">
    <location>
        <position position="224"/>
    </location>
    <ligand>
        <name>ATP</name>
        <dbReference type="ChEBI" id="CHEBI:30616"/>
    </ligand>
</feature>
<dbReference type="Pfam" id="PF06702">
    <property type="entry name" value="Fam20C"/>
    <property type="match status" value="2"/>
</dbReference>
<dbReference type="Proteomes" id="UP000016666">
    <property type="component" value="Chromosome 1"/>
</dbReference>
<reference evidence="10" key="2">
    <citation type="submission" date="2025-08" db="UniProtKB">
        <authorList>
            <consortium name="Ensembl"/>
        </authorList>
    </citation>
    <scope>IDENTIFICATION</scope>
</reference>
<protein>
    <recommendedName>
        <fullName evidence="9">FAM20 C-terminal domain-containing protein</fullName>
    </recommendedName>
</protein>
<keyword evidence="7" id="KW-0464">Manganese</keyword>
<organism evidence="10 11">
    <name type="scientific">Anas platyrhynchos platyrhynchos</name>
    <name type="common">Northern mallard</name>
    <dbReference type="NCBI Taxonomy" id="8840"/>
    <lineage>
        <taxon>Eukaryota</taxon>
        <taxon>Metazoa</taxon>
        <taxon>Chordata</taxon>
        <taxon>Craniata</taxon>
        <taxon>Vertebrata</taxon>
        <taxon>Euteleostomi</taxon>
        <taxon>Archelosauria</taxon>
        <taxon>Archosauria</taxon>
        <taxon>Dinosauria</taxon>
        <taxon>Saurischia</taxon>
        <taxon>Theropoda</taxon>
        <taxon>Coelurosauria</taxon>
        <taxon>Aves</taxon>
        <taxon>Neognathae</taxon>
        <taxon>Galloanserae</taxon>
        <taxon>Anseriformes</taxon>
        <taxon>Anatidae</taxon>
        <taxon>Anatinae</taxon>
        <taxon>Anas</taxon>
    </lineage>
</organism>
<feature type="domain" description="FAM20 C-terminal" evidence="9">
    <location>
        <begin position="308"/>
        <end position="411"/>
    </location>
</feature>
<evidence type="ECO:0000256" key="5">
    <source>
        <dbReference type="ARBA" id="ARBA00023180"/>
    </source>
</evidence>
<keyword evidence="6" id="KW-0067">ATP-binding</keyword>
<evidence type="ECO:0000256" key="3">
    <source>
        <dbReference type="ARBA" id="ARBA00023034"/>
    </source>
</evidence>
<feature type="binding site" evidence="6">
    <location>
        <begin position="344"/>
        <end position="347"/>
    </location>
    <ligand>
        <name>ATP</name>
        <dbReference type="ChEBI" id="CHEBI:30616"/>
    </ligand>
</feature>
<evidence type="ECO:0000313" key="11">
    <source>
        <dbReference type="Proteomes" id="UP000016666"/>
    </source>
</evidence>
<dbReference type="GeneTree" id="ENSGT00950000182951"/>